<sequence length="129" mass="14929">MSYLRDALQIINDDTPVFAFLPVANVTYLLILEYETKVFVGGLIVTFLSAFLYLLIDQDPTYDDYTNGVRAIFVIWLILYAESIRRLFLEFEHNLVFPEILVFISTTFISLVVCDKILKDRLDDYSGVI</sequence>
<dbReference type="RefSeq" id="WP_059058883.1">
    <property type="nucleotide sequence ID" value="NZ_LN831304.1"/>
</dbReference>
<accession>A0A0U5H7T3</accession>
<name>A0A0U5H7T3_9EURY</name>
<feature type="transmembrane region" description="Helical" evidence="1">
    <location>
        <begin position="38"/>
        <end position="56"/>
    </location>
</feature>
<keyword evidence="1" id="KW-1133">Transmembrane helix</keyword>
<reference evidence="3" key="1">
    <citation type="journal article" date="2016" name="Environ. Microbiol.">
        <title>The complete genome of a viable archaeum isolated from 123-million-year-old rock salt.</title>
        <authorList>
            <person name="Jaakkola S.T."/>
            <person name="Pfeiffer F."/>
            <person name="Ravantti J.J."/>
            <person name="Guo Q."/>
            <person name="Liu Y."/>
            <person name="Chen X."/>
            <person name="Ma H."/>
            <person name="Yang C."/>
            <person name="Oksanen H.M."/>
            <person name="Bamford D.H."/>
        </authorList>
    </citation>
    <scope>NUCLEOTIDE SEQUENCE</scope>
    <source>
        <strain evidence="3">JI20-1</strain>
        <plasmid evidence="3">Plasmid pSTJ002</plasmid>
    </source>
</reference>
<dbReference type="EMBL" id="LN831304">
    <property type="protein sequence ID" value="CQH64503.1"/>
    <property type="molecule type" value="Genomic_DNA"/>
</dbReference>
<dbReference type="AlphaFoldDB" id="A0A0U5H7T3"/>
<dbReference type="Proteomes" id="UP000066737">
    <property type="component" value="Plasmid pSTJ002"/>
</dbReference>
<organism evidence="2 3">
    <name type="scientific">Halobacterium hubeiense</name>
    <dbReference type="NCBI Taxonomy" id="1407499"/>
    <lineage>
        <taxon>Archaea</taxon>
        <taxon>Methanobacteriati</taxon>
        <taxon>Methanobacteriota</taxon>
        <taxon>Stenosarchaea group</taxon>
        <taxon>Halobacteria</taxon>
        <taxon>Halobacteriales</taxon>
        <taxon>Halobacteriaceae</taxon>
        <taxon>Halobacterium</taxon>
    </lineage>
</organism>
<protein>
    <submittedName>
        <fullName evidence="2">Uncharacterized protein</fullName>
    </submittedName>
</protein>
<evidence type="ECO:0000313" key="2">
    <source>
        <dbReference type="EMBL" id="CQH64503.1"/>
    </source>
</evidence>
<feature type="transmembrane region" description="Helical" evidence="1">
    <location>
        <begin position="95"/>
        <end position="114"/>
    </location>
</feature>
<evidence type="ECO:0000256" key="1">
    <source>
        <dbReference type="SAM" id="Phobius"/>
    </source>
</evidence>
<keyword evidence="1" id="KW-0472">Membrane</keyword>
<keyword evidence="3" id="KW-1185">Reference proteome</keyword>
<proteinExistence type="predicted"/>
<gene>
    <name evidence="2" type="ORF">HHUB_5047</name>
</gene>
<geneLocation type="plasmid" evidence="3">
    <name>pSTJ002</name>
</geneLocation>
<dbReference type="KEGG" id="hhb:Hhub_5047"/>
<dbReference type="OrthoDB" id="376235at2157"/>
<evidence type="ECO:0000313" key="3">
    <source>
        <dbReference type="Proteomes" id="UP000066737"/>
    </source>
</evidence>
<keyword evidence="1" id="KW-0812">Transmembrane</keyword>
<dbReference type="GeneID" id="26660683"/>